<sequence>DSVTESITTLRPSGTTNSGGGGR</sequence>
<name>A0A381P257_9ZZZZ</name>
<dbReference type="AlphaFoldDB" id="A0A381P257"/>
<organism evidence="2">
    <name type="scientific">marine metagenome</name>
    <dbReference type="NCBI Taxonomy" id="408172"/>
    <lineage>
        <taxon>unclassified sequences</taxon>
        <taxon>metagenomes</taxon>
        <taxon>ecological metagenomes</taxon>
    </lineage>
</organism>
<dbReference type="EMBL" id="UINC01000697">
    <property type="protein sequence ID" value="SUZ59753.1"/>
    <property type="molecule type" value="Genomic_DNA"/>
</dbReference>
<evidence type="ECO:0000313" key="2">
    <source>
        <dbReference type="EMBL" id="SUZ59753.1"/>
    </source>
</evidence>
<feature type="compositionally biased region" description="Polar residues" evidence="1">
    <location>
        <begin position="1"/>
        <end position="16"/>
    </location>
</feature>
<evidence type="ECO:0000256" key="1">
    <source>
        <dbReference type="SAM" id="MobiDB-lite"/>
    </source>
</evidence>
<accession>A0A381P257</accession>
<protein>
    <submittedName>
        <fullName evidence="2">Uncharacterized protein</fullName>
    </submittedName>
</protein>
<reference evidence="2" key="1">
    <citation type="submission" date="2018-05" db="EMBL/GenBank/DDBJ databases">
        <authorList>
            <person name="Lanie J.A."/>
            <person name="Ng W.-L."/>
            <person name="Kazmierczak K.M."/>
            <person name="Andrzejewski T.M."/>
            <person name="Davidsen T.M."/>
            <person name="Wayne K.J."/>
            <person name="Tettelin H."/>
            <person name="Glass J.I."/>
            <person name="Rusch D."/>
            <person name="Podicherti R."/>
            <person name="Tsui H.-C.T."/>
            <person name="Winkler M.E."/>
        </authorList>
    </citation>
    <scope>NUCLEOTIDE SEQUENCE</scope>
</reference>
<feature type="non-terminal residue" evidence="2">
    <location>
        <position position="1"/>
    </location>
</feature>
<feature type="region of interest" description="Disordered" evidence="1">
    <location>
        <begin position="1"/>
        <end position="23"/>
    </location>
</feature>
<gene>
    <name evidence="2" type="ORF">METZ01_LOCUS12607</name>
</gene>
<proteinExistence type="predicted"/>